<name>W9UZN4_9GAMM</name>
<evidence type="ECO:0000259" key="2">
    <source>
        <dbReference type="Pfam" id="PF22106"/>
    </source>
</evidence>
<dbReference type="Pfam" id="PF09836">
    <property type="entry name" value="DUF2063"/>
    <property type="match status" value="1"/>
</dbReference>
<accession>W9UZN4</accession>
<gene>
    <name evidence="3" type="ORF">D791_00784</name>
</gene>
<dbReference type="RefSeq" id="WP_051514128.1">
    <property type="nucleotide sequence ID" value="NZ_AONB01000002.1"/>
</dbReference>
<evidence type="ECO:0000313" key="4">
    <source>
        <dbReference type="Proteomes" id="UP000019464"/>
    </source>
</evidence>
<dbReference type="InterPro" id="IPR044922">
    <property type="entry name" value="DUF2063_N_sf"/>
</dbReference>
<dbReference type="Gene3D" id="1.10.150.690">
    <property type="entry name" value="DUF2063"/>
    <property type="match status" value="1"/>
</dbReference>
<protein>
    <submittedName>
        <fullName evidence="3">Uncharacterized protein</fullName>
    </submittedName>
</protein>
<reference evidence="3 4" key="2">
    <citation type="journal article" date="2015" name="Syst. Appl. Microbiol.">
        <title>Nitrincola nitratireducens sp. nov. isolated from a haloalkaline crater lake.</title>
        <authorList>
            <person name="Singh A."/>
            <person name="Vaidya B."/>
            <person name="Tanuku N.R."/>
            <person name="Pinnaka A.K."/>
        </authorList>
    </citation>
    <scope>NUCLEOTIDE SEQUENCE [LARGE SCALE GENOMIC DNA]</scope>
    <source>
        <strain evidence="3 4">AK23</strain>
    </source>
</reference>
<feature type="domain" description="NGO1945-like C-terminal" evidence="2">
    <location>
        <begin position="149"/>
        <end position="241"/>
    </location>
</feature>
<dbReference type="Pfam" id="PF22106">
    <property type="entry name" value="NGO1945_C"/>
    <property type="match status" value="1"/>
</dbReference>
<sequence>MLQHNPPAYAEHLLKLTHAIRNPEEVSLEIEPRRLAVYQRLFFNNINNFISSAFPVFKQIVSDEWWLNEIRGFMSNYRCQSPRFYDIAEQFLDYLQSDVRPSTEQDPPFMHELMRYEWLELFLELADAEFDGGETPKLNYGINLSPLSLLEAYSYPVHLINRDNQPTEPSLHPTFLLVYRNRNDKIVFEHLNPFSAHLFALISDQPETALENHLQQIAIQFGLEPNQHFLNQGLSLVQGWHDRDVLSRARGESS</sequence>
<dbReference type="Proteomes" id="UP000019464">
    <property type="component" value="Unassembled WGS sequence"/>
</dbReference>
<keyword evidence="4" id="KW-1185">Reference proteome</keyword>
<dbReference type="STRING" id="1229521.D791_00784"/>
<dbReference type="InterPro" id="IPR018640">
    <property type="entry name" value="DUF2063"/>
</dbReference>
<dbReference type="EMBL" id="AONB01000002">
    <property type="protein sequence ID" value="EXJ12539.1"/>
    <property type="molecule type" value="Genomic_DNA"/>
</dbReference>
<proteinExistence type="predicted"/>
<feature type="domain" description="Putative DNA-binding" evidence="1">
    <location>
        <begin position="16"/>
        <end position="95"/>
    </location>
</feature>
<dbReference type="Gene3D" id="3.90.930.50">
    <property type="match status" value="1"/>
</dbReference>
<dbReference type="InterPro" id="IPR054098">
    <property type="entry name" value="NGO1945-like_C"/>
</dbReference>
<reference evidence="4" key="1">
    <citation type="submission" date="2012-11" db="EMBL/GenBank/DDBJ databases">
        <authorList>
            <person name="Singh A."/>
            <person name="Pinnaka A.K."/>
            <person name="Vaidya B."/>
        </authorList>
    </citation>
    <scope>NUCLEOTIDE SEQUENCE [LARGE SCALE GENOMIC DNA]</scope>
    <source>
        <strain evidence="4">AK23</strain>
    </source>
</reference>
<dbReference type="OrthoDB" id="4146344at2"/>
<evidence type="ECO:0000313" key="3">
    <source>
        <dbReference type="EMBL" id="EXJ12539.1"/>
    </source>
</evidence>
<evidence type="ECO:0000259" key="1">
    <source>
        <dbReference type="Pfam" id="PF09836"/>
    </source>
</evidence>
<dbReference type="AlphaFoldDB" id="W9UZN4"/>
<organism evidence="3 4">
    <name type="scientific">Nitrincola nitratireducens</name>
    <dbReference type="NCBI Taxonomy" id="1229521"/>
    <lineage>
        <taxon>Bacteria</taxon>
        <taxon>Pseudomonadati</taxon>
        <taxon>Pseudomonadota</taxon>
        <taxon>Gammaproteobacteria</taxon>
        <taxon>Oceanospirillales</taxon>
        <taxon>Oceanospirillaceae</taxon>
        <taxon>Nitrincola</taxon>
    </lineage>
</organism>
<comment type="caution">
    <text evidence="3">The sequence shown here is derived from an EMBL/GenBank/DDBJ whole genome shotgun (WGS) entry which is preliminary data.</text>
</comment>